<keyword evidence="5" id="KW-0539">Nucleus</keyword>
<reference evidence="8 9" key="1">
    <citation type="submission" date="2017-08" db="EMBL/GenBank/DDBJ databases">
        <title>Acidophilic green algal genome provides insights into adaptation to an acidic environment.</title>
        <authorList>
            <person name="Hirooka S."/>
            <person name="Hirose Y."/>
            <person name="Kanesaki Y."/>
            <person name="Higuchi S."/>
            <person name="Fujiwara T."/>
            <person name="Onuma R."/>
            <person name="Era A."/>
            <person name="Ohbayashi R."/>
            <person name="Uzuka A."/>
            <person name="Nozaki H."/>
            <person name="Yoshikawa H."/>
            <person name="Miyagishima S.Y."/>
        </authorList>
    </citation>
    <scope>NUCLEOTIDE SEQUENCE [LARGE SCALE GENOMIC DNA]</scope>
    <source>
        <strain evidence="8 9">NIES-2499</strain>
    </source>
</reference>
<accession>A0A250XJV4</accession>
<comment type="caution">
    <text evidence="8">The sequence shown here is derived from an EMBL/GenBank/DDBJ whole genome shotgun (WGS) entry which is preliminary data.</text>
</comment>
<organism evidence="8 9">
    <name type="scientific">Chlamydomonas eustigma</name>
    <dbReference type="NCBI Taxonomy" id="1157962"/>
    <lineage>
        <taxon>Eukaryota</taxon>
        <taxon>Viridiplantae</taxon>
        <taxon>Chlorophyta</taxon>
        <taxon>core chlorophytes</taxon>
        <taxon>Chlorophyceae</taxon>
        <taxon>CS clade</taxon>
        <taxon>Chlamydomonadales</taxon>
        <taxon>Chlamydomonadaceae</taxon>
        <taxon>Chlamydomonas</taxon>
    </lineage>
</organism>
<dbReference type="Gene3D" id="3.30.1490.120">
    <property type="entry name" value="RNA polymerase Rpb7-like, N-terminal domain"/>
    <property type="match status" value="1"/>
</dbReference>
<feature type="domain" description="RNA polymerase Rpb7-like N-terminal" evidence="6">
    <location>
        <begin position="8"/>
        <end position="64"/>
    </location>
</feature>
<dbReference type="EMBL" id="BEGY01000095">
    <property type="protein sequence ID" value="GAX83296.1"/>
    <property type="molecule type" value="Genomic_DNA"/>
</dbReference>
<dbReference type="InterPro" id="IPR005576">
    <property type="entry name" value="Rpb7-like_N"/>
</dbReference>
<comment type="similarity">
    <text evidence="2">Belongs to the eukaryotic RPB7/RPC8 RNA polymerase subunit family.</text>
</comment>
<evidence type="ECO:0000259" key="7">
    <source>
        <dbReference type="Pfam" id="PF08292"/>
    </source>
</evidence>
<evidence type="ECO:0000256" key="3">
    <source>
        <dbReference type="ARBA" id="ARBA00022478"/>
    </source>
</evidence>
<dbReference type="OrthoDB" id="10256606at2759"/>
<evidence type="ECO:0000313" key="9">
    <source>
        <dbReference type="Proteomes" id="UP000232323"/>
    </source>
</evidence>
<comment type="subcellular location">
    <subcellularLocation>
        <location evidence="1">Nucleus</location>
    </subcellularLocation>
</comment>
<dbReference type="InterPro" id="IPR012340">
    <property type="entry name" value="NA-bd_OB-fold"/>
</dbReference>
<dbReference type="AlphaFoldDB" id="A0A250XJV4"/>
<dbReference type="PANTHER" id="PTHR12709:SF1">
    <property type="entry name" value="DNA-DIRECTED RNA POLYMERASE III SUBUNIT RPC8"/>
    <property type="match status" value="1"/>
</dbReference>
<gene>
    <name evidence="8" type="ORF">CEUSTIGMA_g10722.t1</name>
</gene>
<dbReference type="InterPro" id="IPR013238">
    <property type="entry name" value="RNA_pol_III_Rbc25"/>
</dbReference>
<name>A0A250XJV4_9CHLO</name>
<evidence type="ECO:0000256" key="2">
    <source>
        <dbReference type="ARBA" id="ARBA00009307"/>
    </source>
</evidence>
<feature type="domain" description="RNA polymerase III subunit Rpc25" evidence="7">
    <location>
        <begin position="83"/>
        <end position="199"/>
    </location>
</feature>
<dbReference type="CDD" id="cd04330">
    <property type="entry name" value="RNAP_III_Rpc25_N"/>
    <property type="match status" value="1"/>
</dbReference>
<dbReference type="GO" id="GO:0005666">
    <property type="term" value="C:RNA polymerase III complex"/>
    <property type="evidence" value="ECO:0007669"/>
    <property type="project" value="TreeGrafter"/>
</dbReference>
<dbReference type="PANTHER" id="PTHR12709">
    <property type="entry name" value="DNA-DIRECTED RNA POLYMERASE II, III"/>
    <property type="match status" value="1"/>
</dbReference>
<dbReference type="Pfam" id="PF03876">
    <property type="entry name" value="SHS2_Rpb7-N"/>
    <property type="match status" value="1"/>
</dbReference>
<sequence>MFKLTCIEDDIRVQPSDLSLPPLEAVTAVIENRFIDKVLPGLGLVITIYDVDSIEGGFVYPSDGAAFFKVRFRLVVFRPFVGEILVGRLKSCSREGLRVSLGFTEDVIIPEYALQDPSFYDEGEKLWLWKFEGNNMYMDIGEEIRLKVSSLRFNKPPTPLDLVNASEDEKRIGTAAKPFSPFEVIGRIDDSGLGLLCWWQSQEEGDDDA</sequence>
<dbReference type="Proteomes" id="UP000232323">
    <property type="component" value="Unassembled WGS sequence"/>
</dbReference>
<evidence type="ECO:0000256" key="5">
    <source>
        <dbReference type="ARBA" id="ARBA00023242"/>
    </source>
</evidence>
<keyword evidence="3" id="KW-0240">DNA-directed RNA polymerase</keyword>
<protein>
    <recommendedName>
        <fullName evidence="10">RNA polymerase III subunit Rpc25 domain-containing protein</fullName>
    </recommendedName>
</protein>
<evidence type="ECO:0000256" key="1">
    <source>
        <dbReference type="ARBA" id="ARBA00004123"/>
    </source>
</evidence>
<evidence type="ECO:0000313" key="8">
    <source>
        <dbReference type="EMBL" id="GAX83296.1"/>
    </source>
</evidence>
<keyword evidence="4" id="KW-0804">Transcription</keyword>
<dbReference type="InterPro" id="IPR045113">
    <property type="entry name" value="Rpb7-like"/>
</dbReference>
<dbReference type="SUPFAM" id="SSF88798">
    <property type="entry name" value="N-terminal, heterodimerisation domain of RBP7 (RpoE)"/>
    <property type="match status" value="1"/>
</dbReference>
<dbReference type="GO" id="GO:0006384">
    <property type="term" value="P:transcription initiation at RNA polymerase III promoter"/>
    <property type="evidence" value="ECO:0007669"/>
    <property type="project" value="TreeGrafter"/>
</dbReference>
<dbReference type="InterPro" id="IPR036898">
    <property type="entry name" value="RNA_pol_Rpb7-like_N_sf"/>
</dbReference>
<dbReference type="STRING" id="1157962.A0A250XJV4"/>
<dbReference type="Gene3D" id="2.40.50.140">
    <property type="entry name" value="Nucleic acid-binding proteins"/>
    <property type="match status" value="1"/>
</dbReference>
<evidence type="ECO:0008006" key="10">
    <source>
        <dbReference type="Google" id="ProtNLM"/>
    </source>
</evidence>
<evidence type="ECO:0000259" key="6">
    <source>
        <dbReference type="Pfam" id="PF03876"/>
    </source>
</evidence>
<evidence type="ECO:0000256" key="4">
    <source>
        <dbReference type="ARBA" id="ARBA00023163"/>
    </source>
</evidence>
<dbReference type="SUPFAM" id="SSF50249">
    <property type="entry name" value="Nucleic acid-binding proteins"/>
    <property type="match status" value="1"/>
</dbReference>
<dbReference type="Pfam" id="PF08292">
    <property type="entry name" value="RNA_pol_Rbc25"/>
    <property type="match status" value="1"/>
</dbReference>
<proteinExistence type="inferred from homology"/>
<keyword evidence="9" id="KW-1185">Reference proteome</keyword>